<dbReference type="Proteomes" id="UP001333110">
    <property type="component" value="Unassembled WGS sequence"/>
</dbReference>
<name>A0AAN7MML4_MYCAM</name>
<sequence>MGPDDMHPRVLKELADVVVKPLSMIFERPWQSGEVLGDWKKGNISPIVKKGRKEDPGNYQPVSLPSVPGKIMEQILLEAMFGHMEGREVIRDSQHGFTKGKCCLTNLVTFCDGVTTYTAVHWKSYGNEPGAPEVIGAKRETPVKYLKGIEACSSEKVTQPTAQLKCLYTNARSMGNKQELEATLLLESFDLVAITETLWDESCDWHVAINGYRLFRRDRRGRSGGGVVLYTKKWIESKELSLKNSHEQAESLWVIDSPTRGDAILDLLVTNTSELIGDAKTGGSLGCNDHALVEFTVLRDMGQRNMDKLKKWAHVNFMRFNKAKCKVLHLSQGNTQYQYRLGDELFESSPVEKDLGILVDEKLDMSWQCMLTAQKANRILLLMGCIKRSMTSRMRELILSLCSALVRPHLEYCVQLQSPQHRKDMDLLEQVQRRATKMIRGMEHLSYEERLRELGLFSLEREGSGETLLQPFNT</sequence>
<protein>
    <recommendedName>
        <fullName evidence="3">Reverse transcriptase domain-containing protein</fullName>
    </recommendedName>
</protein>
<dbReference type="SUPFAM" id="SSF56219">
    <property type="entry name" value="DNase I-like"/>
    <property type="match status" value="1"/>
</dbReference>
<keyword evidence="2" id="KW-1185">Reference proteome</keyword>
<evidence type="ECO:0008006" key="3">
    <source>
        <dbReference type="Google" id="ProtNLM"/>
    </source>
</evidence>
<dbReference type="PRINTS" id="PR01345">
    <property type="entry name" value="CERVTRCPTASE"/>
</dbReference>
<accession>A0AAN7MML4</accession>
<dbReference type="InterPro" id="IPR036691">
    <property type="entry name" value="Endo/exonu/phosph_ase_sf"/>
</dbReference>
<evidence type="ECO:0000313" key="1">
    <source>
        <dbReference type="EMBL" id="KAK4808554.1"/>
    </source>
</evidence>
<gene>
    <name evidence="1" type="ORF">QYF61_009857</name>
</gene>
<dbReference type="EMBL" id="JAUNZN010000024">
    <property type="protein sequence ID" value="KAK4808554.1"/>
    <property type="molecule type" value="Genomic_DNA"/>
</dbReference>
<organism evidence="1 2">
    <name type="scientific">Mycteria americana</name>
    <name type="common">Wood stork</name>
    <dbReference type="NCBI Taxonomy" id="33587"/>
    <lineage>
        <taxon>Eukaryota</taxon>
        <taxon>Metazoa</taxon>
        <taxon>Chordata</taxon>
        <taxon>Craniata</taxon>
        <taxon>Vertebrata</taxon>
        <taxon>Euteleostomi</taxon>
        <taxon>Archelosauria</taxon>
        <taxon>Archosauria</taxon>
        <taxon>Dinosauria</taxon>
        <taxon>Saurischia</taxon>
        <taxon>Theropoda</taxon>
        <taxon>Coelurosauria</taxon>
        <taxon>Aves</taxon>
        <taxon>Neognathae</taxon>
        <taxon>Neoaves</taxon>
        <taxon>Aequornithes</taxon>
        <taxon>Ciconiiformes</taxon>
        <taxon>Ciconiidae</taxon>
        <taxon>Mycteria</taxon>
    </lineage>
</organism>
<comment type="caution">
    <text evidence="1">The sequence shown here is derived from an EMBL/GenBank/DDBJ whole genome shotgun (WGS) entry which is preliminary data.</text>
</comment>
<proteinExistence type="predicted"/>
<dbReference type="Gene3D" id="3.60.10.10">
    <property type="entry name" value="Endonuclease/exonuclease/phosphatase"/>
    <property type="match status" value="1"/>
</dbReference>
<dbReference type="PANTHER" id="PTHR33332">
    <property type="entry name" value="REVERSE TRANSCRIPTASE DOMAIN-CONTAINING PROTEIN"/>
    <property type="match status" value="1"/>
</dbReference>
<dbReference type="AlphaFoldDB" id="A0AAN7MML4"/>
<evidence type="ECO:0000313" key="2">
    <source>
        <dbReference type="Proteomes" id="UP001333110"/>
    </source>
</evidence>
<reference evidence="1 2" key="1">
    <citation type="journal article" date="2023" name="J. Hered.">
        <title>Chromosome-level genome of the wood stork (Mycteria americana) provides insight into avian chromosome evolution.</title>
        <authorList>
            <person name="Flamio R. Jr."/>
            <person name="Ramstad K.M."/>
        </authorList>
    </citation>
    <scope>NUCLEOTIDE SEQUENCE [LARGE SCALE GENOMIC DNA]</scope>
    <source>
        <strain evidence="1">JAX WOST 10</strain>
    </source>
</reference>